<evidence type="ECO:0000256" key="5">
    <source>
        <dbReference type="ARBA" id="ARBA00022827"/>
    </source>
</evidence>
<dbReference type="CDD" id="cd06214">
    <property type="entry name" value="PA_degradation_oxidoreductase_like"/>
    <property type="match status" value="1"/>
</dbReference>
<evidence type="ECO:0000256" key="3">
    <source>
        <dbReference type="ARBA" id="ARBA00022714"/>
    </source>
</evidence>
<dbReference type="Proteomes" id="UP001501676">
    <property type="component" value="Unassembled WGS sequence"/>
</dbReference>
<dbReference type="InterPro" id="IPR001433">
    <property type="entry name" value="OxRdtase_FAD/NAD-bd"/>
</dbReference>
<dbReference type="PRINTS" id="PR00406">
    <property type="entry name" value="CYTB5RDTASE"/>
</dbReference>
<evidence type="ECO:0000256" key="2">
    <source>
        <dbReference type="ARBA" id="ARBA00022630"/>
    </source>
</evidence>
<keyword evidence="7" id="KW-0408">Iron</keyword>
<dbReference type="InterPro" id="IPR008333">
    <property type="entry name" value="Cbr1-like_FAD-bd_dom"/>
</dbReference>
<evidence type="ECO:0000259" key="9">
    <source>
        <dbReference type="PROSITE" id="PS51085"/>
    </source>
</evidence>
<dbReference type="PROSITE" id="PS51384">
    <property type="entry name" value="FAD_FR"/>
    <property type="match status" value="1"/>
</dbReference>
<dbReference type="InterPro" id="IPR012675">
    <property type="entry name" value="Beta-grasp_dom_sf"/>
</dbReference>
<dbReference type="InterPro" id="IPR006058">
    <property type="entry name" value="2Fe2S_fd_BS"/>
</dbReference>
<dbReference type="InterPro" id="IPR017938">
    <property type="entry name" value="Riboflavin_synthase-like_b-brl"/>
</dbReference>
<dbReference type="EMBL" id="BAAAYN010000005">
    <property type="protein sequence ID" value="GAA3383427.1"/>
    <property type="molecule type" value="Genomic_DNA"/>
</dbReference>
<protein>
    <submittedName>
        <fullName evidence="11">Ferredoxin--NADP reductase</fullName>
    </submittedName>
</protein>
<evidence type="ECO:0000256" key="4">
    <source>
        <dbReference type="ARBA" id="ARBA00022723"/>
    </source>
</evidence>
<dbReference type="PANTHER" id="PTHR47354">
    <property type="entry name" value="NADH OXIDOREDUCTASE HCR"/>
    <property type="match status" value="1"/>
</dbReference>
<accession>A0ABP6SRX8</accession>
<evidence type="ECO:0000259" key="10">
    <source>
        <dbReference type="PROSITE" id="PS51384"/>
    </source>
</evidence>
<dbReference type="PROSITE" id="PS00197">
    <property type="entry name" value="2FE2S_FER_1"/>
    <property type="match status" value="1"/>
</dbReference>
<dbReference type="Gene3D" id="2.40.30.10">
    <property type="entry name" value="Translation factors"/>
    <property type="match status" value="1"/>
</dbReference>
<sequence length="338" mass="36198">MSYTLTVLDVVPETADSRSLVLRVPDADRDRFRYRPGQYLTLRIPCDDQPSVARCYSLASAPGVDADLTVTVKRVAGGVGSAWVCDRVRPGDEIEVLPPAGLFTPERLDADLLLFAAGSGITPVFSIVKAVLAQPGGSAVLVYANRDENSVIFAAELRTLAAKAPDRLQVIHLLESVQGLPTAAMLAALAAPHAGRDAAFVCGPEPFMDAVCEALRPTGIPVVLERFRSLSGDPFAATVETSRADGPATRLTVTLDGDRRELSWRTDTTLVDRLLAEGLQPPYSCKEGACSACACRLVSGEVKMLRNDVLEEEDLAEGWVLGCQAVPVTDEVELTYDD</sequence>
<evidence type="ECO:0000256" key="1">
    <source>
        <dbReference type="ARBA" id="ARBA00001974"/>
    </source>
</evidence>
<keyword evidence="5" id="KW-0274">FAD</keyword>
<dbReference type="PRINTS" id="PR00371">
    <property type="entry name" value="FPNCR"/>
</dbReference>
<organism evidence="11 12">
    <name type="scientific">Cryptosporangium minutisporangium</name>
    <dbReference type="NCBI Taxonomy" id="113569"/>
    <lineage>
        <taxon>Bacteria</taxon>
        <taxon>Bacillati</taxon>
        <taxon>Actinomycetota</taxon>
        <taxon>Actinomycetes</taxon>
        <taxon>Cryptosporangiales</taxon>
        <taxon>Cryptosporangiaceae</taxon>
        <taxon>Cryptosporangium</taxon>
    </lineage>
</organism>
<dbReference type="SUPFAM" id="SSF54292">
    <property type="entry name" value="2Fe-2S ferredoxin-like"/>
    <property type="match status" value="1"/>
</dbReference>
<dbReference type="InterPro" id="IPR036010">
    <property type="entry name" value="2Fe-2S_ferredoxin-like_sf"/>
</dbReference>
<dbReference type="InterPro" id="IPR017927">
    <property type="entry name" value="FAD-bd_FR_type"/>
</dbReference>
<comment type="caution">
    <text evidence="11">The sequence shown here is derived from an EMBL/GenBank/DDBJ whole genome shotgun (WGS) entry which is preliminary data.</text>
</comment>
<dbReference type="Pfam" id="PF00111">
    <property type="entry name" value="Fer2"/>
    <property type="match status" value="1"/>
</dbReference>
<keyword evidence="2" id="KW-0285">Flavoprotein</keyword>
<evidence type="ECO:0000313" key="11">
    <source>
        <dbReference type="EMBL" id="GAA3383427.1"/>
    </source>
</evidence>
<gene>
    <name evidence="11" type="ORF">GCM10020369_09260</name>
</gene>
<keyword evidence="6" id="KW-0560">Oxidoreductase</keyword>
<keyword evidence="4" id="KW-0479">Metal-binding</keyword>
<dbReference type="RefSeq" id="WP_345726688.1">
    <property type="nucleotide sequence ID" value="NZ_BAAAYN010000005.1"/>
</dbReference>
<dbReference type="SUPFAM" id="SSF63380">
    <property type="entry name" value="Riboflavin synthase domain-like"/>
    <property type="match status" value="1"/>
</dbReference>
<dbReference type="PANTHER" id="PTHR47354:SF8">
    <property type="entry name" value="1,2-PHENYLACETYL-COA EPOXIDASE, SUBUNIT E"/>
    <property type="match status" value="1"/>
</dbReference>
<dbReference type="InterPro" id="IPR050415">
    <property type="entry name" value="MRET"/>
</dbReference>
<reference evidence="12" key="1">
    <citation type="journal article" date="2019" name="Int. J. Syst. Evol. Microbiol.">
        <title>The Global Catalogue of Microorganisms (GCM) 10K type strain sequencing project: providing services to taxonomists for standard genome sequencing and annotation.</title>
        <authorList>
            <consortium name="The Broad Institute Genomics Platform"/>
            <consortium name="The Broad Institute Genome Sequencing Center for Infectious Disease"/>
            <person name="Wu L."/>
            <person name="Ma J."/>
        </authorList>
    </citation>
    <scope>NUCLEOTIDE SEQUENCE [LARGE SCALE GENOMIC DNA]</scope>
    <source>
        <strain evidence="12">JCM 9458</strain>
    </source>
</reference>
<feature type="domain" description="FAD-binding FR-type" evidence="10">
    <location>
        <begin position="1"/>
        <end position="106"/>
    </location>
</feature>
<name>A0ABP6SRX8_9ACTN</name>
<dbReference type="InterPro" id="IPR039261">
    <property type="entry name" value="FNR_nucleotide-bd"/>
</dbReference>
<evidence type="ECO:0000256" key="6">
    <source>
        <dbReference type="ARBA" id="ARBA00023002"/>
    </source>
</evidence>
<proteinExistence type="predicted"/>
<dbReference type="Pfam" id="PF00175">
    <property type="entry name" value="NAD_binding_1"/>
    <property type="match status" value="1"/>
</dbReference>
<dbReference type="CDD" id="cd00207">
    <property type="entry name" value="fer2"/>
    <property type="match status" value="1"/>
</dbReference>
<evidence type="ECO:0000256" key="8">
    <source>
        <dbReference type="ARBA" id="ARBA00023014"/>
    </source>
</evidence>
<dbReference type="InterPro" id="IPR001041">
    <property type="entry name" value="2Fe-2S_ferredoxin-type"/>
</dbReference>
<feature type="domain" description="2Fe-2S ferredoxin-type" evidence="9">
    <location>
        <begin position="249"/>
        <end position="338"/>
    </location>
</feature>
<dbReference type="SUPFAM" id="SSF52343">
    <property type="entry name" value="Ferredoxin reductase-like, C-terminal NADP-linked domain"/>
    <property type="match status" value="1"/>
</dbReference>
<dbReference type="InterPro" id="IPR001709">
    <property type="entry name" value="Flavoprot_Pyr_Nucl_cyt_Rdtase"/>
</dbReference>
<keyword evidence="3" id="KW-0001">2Fe-2S</keyword>
<dbReference type="Gene3D" id="3.10.20.30">
    <property type="match status" value="1"/>
</dbReference>
<dbReference type="Pfam" id="PF00970">
    <property type="entry name" value="FAD_binding_6"/>
    <property type="match status" value="1"/>
</dbReference>
<evidence type="ECO:0000256" key="7">
    <source>
        <dbReference type="ARBA" id="ARBA00023004"/>
    </source>
</evidence>
<dbReference type="Gene3D" id="3.40.50.80">
    <property type="entry name" value="Nucleotide-binding domain of ferredoxin-NADP reductase (FNR) module"/>
    <property type="match status" value="1"/>
</dbReference>
<evidence type="ECO:0000313" key="12">
    <source>
        <dbReference type="Proteomes" id="UP001501676"/>
    </source>
</evidence>
<comment type="cofactor">
    <cofactor evidence="1">
        <name>FAD</name>
        <dbReference type="ChEBI" id="CHEBI:57692"/>
    </cofactor>
</comment>
<keyword evidence="12" id="KW-1185">Reference proteome</keyword>
<dbReference type="PROSITE" id="PS51085">
    <property type="entry name" value="2FE2S_FER_2"/>
    <property type="match status" value="1"/>
</dbReference>
<keyword evidence="8" id="KW-0411">Iron-sulfur</keyword>